<dbReference type="Proteomes" id="UP000229287">
    <property type="component" value="Segment"/>
</dbReference>
<accession>A0A0U3TLI4</accession>
<protein>
    <submittedName>
        <fullName evidence="2">Uncharacterized protein</fullName>
    </submittedName>
</protein>
<name>A0A0U3TLI4_9CAUD</name>
<dbReference type="RefSeq" id="YP_009616609.1">
    <property type="nucleotide sequence ID" value="NC_042053.1"/>
</dbReference>
<dbReference type="OrthoDB" id="32919at10239"/>
<sequence length="103" mass="11607">MTTMAEYKTEPRKASELKTGDIVHTWQLRVRVNEVKSARAYGQEEDLKREGHPPLVFWTVGTVLNLEEAKEAGFPASWCGSDGDGNPTWQVQSNDRSTWAVEV</sequence>
<gene>
    <name evidence="2" type="primary">35</name>
    <name evidence="2" type="ORF">PRINCESSTRINA_35</name>
</gene>
<evidence type="ECO:0000313" key="2">
    <source>
        <dbReference type="EMBL" id="ALY09881.1"/>
    </source>
</evidence>
<dbReference type="GeneID" id="40093109"/>
<proteinExistence type="predicted"/>
<feature type="compositionally biased region" description="Polar residues" evidence="1">
    <location>
        <begin position="87"/>
        <end position="97"/>
    </location>
</feature>
<reference evidence="2 3" key="1">
    <citation type="submission" date="2015-11" db="EMBL/GenBank/DDBJ databases">
        <authorList>
            <person name="Terry K."/>
            <person name="Dunbar D."/>
            <person name="Bradley K.W."/>
            <person name="Asai D.J."/>
            <person name="Bowman C.A."/>
            <person name="Russell D.A."/>
            <person name="Pope W.H."/>
            <person name="Jacobs-Sera D."/>
            <person name="Hendrix R.W."/>
            <person name="Hatfull G.F."/>
        </authorList>
    </citation>
    <scope>NUCLEOTIDE SEQUENCE [LARGE SCALE GENOMIC DNA]</scope>
</reference>
<feature type="region of interest" description="Disordered" evidence="1">
    <location>
        <begin position="78"/>
        <end position="103"/>
    </location>
</feature>
<organism evidence="2 3">
    <name type="scientific">Arthrobacter phage PrincessTrina</name>
    <dbReference type="NCBI Taxonomy" id="1772328"/>
    <lineage>
        <taxon>Viruses</taxon>
        <taxon>Duplodnaviria</taxon>
        <taxon>Heunggongvirae</taxon>
        <taxon>Uroviricota</taxon>
        <taxon>Caudoviricetes</taxon>
        <taxon>Klausavirus</taxon>
        <taxon>Klausavirus princesstrina</taxon>
    </lineage>
</organism>
<evidence type="ECO:0000256" key="1">
    <source>
        <dbReference type="SAM" id="MobiDB-lite"/>
    </source>
</evidence>
<evidence type="ECO:0000313" key="3">
    <source>
        <dbReference type="Proteomes" id="UP000229287"/>
    </source>
</evidence>
<keyword evidence="3" id="KW-1185">Reference proteome</keyword>
<dbReference type="EMBL" id="KU160660">
    <property type="protein sequence ID" value="ALY09881.1"/>
    <property type="molecule type" value="Genomic_DNA"/>
</dbReference>
<dbReference type="KEGG" id="vg:40093109"/>